<organism evidence="1 2">
    <name type="scientific">Halomarina salina</name>
    <dbReference type="NCBI Taxonomy" id="1872699"/>
    <lineage>
        <taxon>Archaea</taxon>
        <taxon>Methanobacteriati</taxon>
        <taxon>Methanobacteriota</taxon>
        <taxon>Stenosarchaea group</taxon>
        <taxon>Halobacteria</taxon>
        <taxon>Halobacteriales</taxon>
        <taxon>Natronomonadaceae</taxon>
        <taxon>Halomarina</taxon>
    </lineage>
</organism>
<evidence type="ECO:0000313" key="2">
    <source>
        <dbReference type="Proteomes" id="UP001596099"/>
    </source>
</evidence>
<gene>
    <name evidence="1" type="ORF">ACFPYI_07020</name>
</gene>
<evidence type="ECO:0000313" key="1">
    <source>
        <dbReference type="EMBL" id="MFC5971080.1"/>
    </source>
</evidence>
<dbReference type="Proteomes" id="UP001596099">
    <property type="component" value="Unassembled WGS sequence"/>
</dbReference>
<reference evidence="1 2" key="1">
    <citation type="journal article" date="2019" name="Int. J. Syst. Evol. Microbiol.">
        <title>The Global Catalogue of Microorganisms (GCM) 10K type strain sequencing project: providing services to taxonomists for standard genome sequencing and annotation.</title>
        <authorList>
            <consortium name="The Broad Institute Genomics Platform"/>
            <consortium name="The Broad Institute Genome Sequencing Center for Infectious Disease"/>
            <person name="Wu L."/>
            <person name="Ma J."/>
        </authorList>
    </citation>
    <scope>NUCLEOTIDE SEQUENCE [LARGE SCALE GENOMIC DNA]</scope>
    <source>
        <strain evidence="1 2">CGMCC 1.12543</strain>
    </source>
</reference>
<proteinExistence type="predicted"/>
<dbReference type="Pfam" id="PF23454">
    <property type="entry name" value="Zn_ribbon_Brz"/>
    <property type="match status" value="1"/>
</dbReference>
<dbReference type="RefSeq" id="WP_247413994.1">
    <property type="nucleotide sequence ID" value="NZ_JALLGW010000001.1"/>
</dbReference>
<dbReference type="EMBL" id="JBHSQH010000001">
    <property type="protein sequence ID" value="MFC5971080.1"/>
    <property type="molecule type" value="Genomic_DNA"/>
</dbReference>
<accession>A0ABD5RLL4</accession>
<keyword evidence="2" id="KW-1185">Reference proteome</keyword>
<protein>
    <recommendedName>
        <fullName evidence="3">Small CPxCG-related zinc finger protein</fullName>
    </recommendedName>
</protein>
<name>A0ABD5RLL4_9EURY</name>
<sequence length="65" mass="6973">MERATTAPPDRTAGTTVACPHCERAVAVPVPDEDADPTVSTRVAAFGDHTVAHCSAGHRFWVYYC</sequence>
<evidence type="ECO:0008006" key="3">
    <source>
        <dbReference type="Google" id="ProtNLM"/>
    </source>
</evidence>
<comment type="caution">
    <text evidence="1">The sequence shown here is derived from an EMBL/GenBank/DDBJ whole genome shotgun (WGS) entry which is preliminary data.</text>
</comment>
<dbReference type="InterPro" id="IPR053463">
    <property type="entry name" value="Brz_Regulator"/>
</dbReference>
<dbReference type="AlphaFoldDB" id="A0ABD5RLL4"/>